<evidence type="ECO:0000256" key="3">
    <source>
        <dbReference type="ARBA" id="ARBA00022908"/>
    </source>
</evidence>
<dbReference type="PROSITE" id="PS51898">
    <property type="entry name" value="TYR_RECOMBINASE"/>
    <property type="match status" value="1"/>
</dbReference>
<dbReference type="InterPro" id="IPR004107">
    <property type="entry name" value="Integrase_SAM-like_N"/>
</dbReference>
<dbReference type="GO" id="GO:0015074">
    <property type="term" value="P:DNA integration"/>
    <property type="evidence" value="ECO:0007669"/>
    <property type="project" value="UniProtKB-KW"/>
</dbReference>
<dbReference type="STRING" id="1121950.SAMN02745243_04046"/>
<sequence>MYEKYFEQLKEECLIRNRSSRTVEAYIANIKAFMKWTGNKTMEELSLQDAREFILFKRSKGIAASTCNFYNSSICFLYKHVLHIPWDQDFVPRMKLDTKLPTVLSLAEVETLIDTATHIRNKAIIALLYSSGLRVGELIRLQAKDIYASRMQVYVPESKNHRDRWTILSNRALELLTAYWKSYPIQRENFFVALDEPHMPVKVSAVEIMIRAVAKEAGLTAHPHTLRHSFASHMIENGVPINYVQAMLGHRCLESTQVYIHISNKTIMGIQSPLDHPQKKKRGRKPKKKDGDSNE</sequence>
<dbReference type="InterPro" id="IPR013762">
    <property type="entry name" value="Integrase-like_cat_sf"/>
</dbReference>
<dbReference type="AlphaFoldDB" id="A0A1M6WKX9"/>
<evidence type="ECO:0000259" key="8">
    <source>
        <dbReference type="PROSITE" id="PS51898"/>
    </source>
</evidence>
<evidence type="ECO:0000256" key="5">
    <source>
        <dbReference type="ARBA" id="ARBA00023172"/>
    </source>
</evidence>
<feature type="domain" description="Tyr recombinase" evidence="8">
    <location>
        <begin position="99"/>
        <end position="272"/>
    </location>
</feature>
<dbReference type="SUPFAM" id="SSF56349">
    <property type="entry name" value="DNA breaking-rejoining enzymes"/>
    <property type="match status" value="1"/>
</dbReference>
<dbReference type="InterPro" id="IPR044068">
    <property type="entry name" value="CB"/>
</dbReference>
<feature type="domain" description="Core-binding (CB)" evidence="9">
    <location>
        <begin position="1"/>
        <end position="82"/>
    </location>
</feature>
<dbReference type="Pfam" id="PF00589">
    <property type="entry name" value="Phage_integrase"/>
    <property type="match status" value="1"/>
</dbReference>
<dbReference type="Gene3D" id="1.10.443.10">
    <property type="entry name" value="Intergrase catalytic core"/>
    <property type="match status" value="1"/>
</dbReference>
<comment type="similarity">
    <text evidence="2">Belongs to the 'phage' integrase family.</text>
</comment>
<evidence type="ECO:0000256" key="4">
    <source>
        <dbReference type="ARBA" id="ARBA00023125"/>
    </source>
</evidence>
<keyword evidence="11" id="KW-1185">Reference proteome</keyword>
<name>A0A1M6WKX9_9FIRM</name>
<organism evidence="10 11">
    <name type="scientific">Hespellia stercorisuis DSM 15480</name>
    <dbReference type="NCBI Taxonomy" id="1121950"/>
    <lineage>
        <taxon>Bacteria</taxon>
        <taxon>Bacillati</taxon>
        <taxon>Bacillota</taxon>
        <taxon>Clostridia</taxon>
        <taxon>Lachnospirales</taxon>
        <taxon>Lachnospiraceae</taxon>
        <taxon>Hespellia</taxon>
    </lineage>
</organism>
<dbReference type="InterPro" id="IPR011010">
    <property type="entry name" value="DNA_brk_join_enz"/>
</dbReference>
<dbReference type="InterPro" id="IPR050090">
    <property type="entry name" value="Tyrosine_recombinase_XerCD"/>
</dbReference>
<dbReference type="GO" id="GO:0003677">
    <property type="term" value="F:DNA binding"/>
    <property type="evidence" value="ECO:0007669"/>
    <property type="project" value="UniProtKB-UniRule"/>
</dbReference>
<evidence type="ECO:0000256" key="6">
    <source>
        <dbReference type="PROSITE-ProRule" id="PRU01248"/>
    </source>
</evidence>
<feature type="region of interest" description="Disordered" evidence="7">
    <location>
        <begin position="270"/>
        <end position="295"/>
    </location>
</feature>
<keyword evidence="4 6" id="KW-0238">DNA-binding</keyword>
<dbReference type="Proteomes" id="UP000184301">
    <property type="component" value="Unassembled WGS sequence"/>
</dbReference>
<dbReference type="Pfam" id="PF13495">
    <property type="entry name" value="Phage_int_SAM_4"/>
    <property type="match status" value="1"/>
</dbReference>
<reference evidence="10 11" key="1">
    <citation type="submission" date="2016-11" db="EMBL/GenBank/DDBJ databases">
        <authorList>
            <person name="Jaros S."/>
            <person name="Januszkiewicz K."/>
            <person name="Wedrychowicz H."/>
        </authorList>
    </citation>
    <scope>NUCLEOTIDE SEQUENCE [LARGE SCALE GENOMIC DNA]</scope>
    <source>
        <strain evidence="10 11">DSM 15480</strain>
    </source>
</reference>
<dbReference type="RefSeq" id="WP_073113280.1">
    <property type="nucleotide sequence ID" value="NZ_FQZY01000114.1"/>
</dbReference>
<evidence type="ECO:0000256" key="1">
    <source>
        <dbReference type="ARBA" id="ARBA00003283"/>
    </source>
</evidence>
<dbReference type="PANTHER" id="PTHR30349:SF41">
    <property type="entry name" value="INTEGRASE_RECOMBINASE PROTEIN MJ0367-RELATED"/>
    <property type="match status" value="1"/>
</dbReference>
<evidence type="ECO:0000313" key="10">
    <source>
        <dbReference type="EMBL" id="SHK94351.1"/>
    </source>
</evidence>
<dbReference type="InterPro" id="IPR010998">
    <property type="entry name" value="Integrase_recombinase_N"/>
</dbReference>
<dbReference type="InterPro" id="IPR002104">
    <property type="entry name" value="Integrase_catalytic"/>
</dbReference>
<protein>
    <submittedName>
        <fullName evidence="10">Site-specific recombinase XerD</fullName>
    </submittedName>
</protein>
<evidence type="ECO:0000313" key="11">
    <source>
        <dbReference type="Proteomes" id="UP000184301"/>
    </source>
</evidence>
<dbReference type="PANTHER" id="PTHR30349">
    <property type="entry name" value="PHAGE INTEGRASE-RELATED"/>
    <property type="match status" value="1"/>
</dbReference>
<dbReference type="GO" id="GO:0006310">
    <property type="term" value="P:DNA recombination"/>
    <property type="evidence" value="ECO:0007669"/>
    <property type="project" value="UniProtKB-KW"/>
</dbReference>
<feature type="compositionally biased region" description="Basic residues" evidence="7">
    <location>
        <begin position="278"/>
        <end position="288"/>
    </location>
</feature>
<gene>
    <name evidence="10" type="ORF">SAMN02745243_04046</name>
</gene>
<evidence type="ECO:0000256" key="2">
    <source>
        <dbReference type="ARBA" id="ARBA00008857"/>
    </source>
</evidence>
<proteinExistence type="inferred from homology"/>
<dbReference type="Gene3D" id="1.10.150.130">
    <property type="match status" value="1"/>
</dbReference>
<accession>A0A1M6WKX9</accession>
<dbReference type="PROSITE" id="PS51900">
    <property type="entry name" value="CB"/>
    <property type="match status" value="1"/>
</dbReference>
<dbReference type="EMBL" id="FQZY01000114">
    <property type="protein sequence ID" value="SHK94351.1"/>
    <property type="molecule type" value="Genomic_DNA"/>
</dbReference>
<comment type="function">
    <text evidence="1">Site-specific tyrosine recombinase, which acts by catalyzing the cutting and rejoining of the recombining DNA molecules.</text>
</comment>
<evidence type="ECO:0000256" key="7">
    <source>
        <dbReference type="SAM" id="MobiDB-lite"/>
    </source>
</evidence>
<keyword evidence="5" id="KW-0233">DNA recombination</keyword>
<dbReference type="OrthoDB" id="9801717at2"/>
<evidence type="ECO:0000259" key="9">
    <source>
        <dbReference type="PROSITE" id="PS51900"/>
    </source>
</evidence>
<keyword evidence="3" id="KW-0229">DNA integration</keyword>